<name>A0A0D0DI63_9AGAM</name>
<organism evidence="2 4">
    <name type="scientific">Paxillus rubicundulus Ve08.2h10</name>
    <dbReference type="NCBI Taxonomy" id="930991"/>
    <lineage>
        <taxon>Eukaryota</taxon>
        <taxon>Fungi</taxon>
        <taxon>Dikarya</taxon>
        <taxon>Basidiomycota</taxon>
        <taxon>Agaricomycotina</taxon>
        <taxon>Agaricomycetes</taxon>
        <taxon>Agaricomycetidae</taxon>
        <taxon>Boletales</taxon>
        <taxon>Paxilineae</taxon>
        <taxon>Paxillaceae</taxon>
        <taxon>Paxillus</taxon>
    </lineage>
</organism>
<sequence length="114" mass="12521">MSLPFPSFNLPYWTIGHIWCIATLLVAITILQGHPAGSGMLVIWGATSFVLSICRLTNSISTETIEIHGHANGHFHSINLTYSVQPSIPASTILSSSSTNFDYIRSSILRRMTM</sequence>
<reference evidence="2" key="3">
    <citation type="submission" date="2015-02" db="EMBL/GenBank/DDBJ databases">
        <title>Evolutionary Origins and Diversification of the Mycorrhizal Mutualists.</title>
        <authorList>
            <consortium name="DOE Joint Genome Institute"/>
            <consortium name="Mycorrhizal Genomics Consortium"/>
            <person name="Kohler A."/>
            <person name="Kuo A."/>
            <person name="Nagy L.G."/>
            <person name="Floudas D."/>
            <person name="Copeland A."/>
            <person name="Barry K.W."/>
            <person name="Cichocki N."/>
            <person name="Veneault-Fourrey C."/>
            <person name="LaButti K."/>
            <person name="Lindquist E.A."/>
            <person name="Lipzen A."/>
            <person name="Lundell T."/>
            <person name="Morin E."/>
            <person name="Murat C."/>
            <person name="Riley R."/>
            <person name="Ohm R."/>
            <person name="Sun H."/>
            <person name="Tunlid A."/>
            <person name="Henrissat B."/>
            <person name="Grigoriev I.V."/>
            <person name="Hibbett D.S."/>
            <person name="Martin F."/>
        </authorList>
    </citation>
    <scope>NUCLEOTIDE SEQUENCE</scope>
    <source>
        <strain evidence="2 4">Ve08.2h10</strain>
    </source>
</reference>
<evidence type="ECO:0000313" key="2">
    <source>
        <dbReference type="EMBL" id="KIK77775.1"/>
    </source>
</evidence>
<accession>A0A0D0DI63</accession>
<dbReference type="Proteomes" id="UP000054538">
    <property type="component" value="Unassembled WGS sequence"/>
</dbReference>
<evidence type="ECO:0000256" key="1">
    <source>
        <dbReference type="SAM" id="Phobius"/>
    </source>
</evidence>
<feature type="transmembrane region" description="Helical" evidence="1">
    <location>
        <begin position="12"/>
        <end position="31"/>
    </location>
</feature>
<keyword evidence="4" id="KW-1185">Reference proteome</keyword>
<dbReference type="EMBL" id="KN826838">
    <property type="protein sequence ID" value="KIK77775.1"/>
    <property type="molecule type" value="Genomic_DNA"/>
</dbReference>
<dbReference type="HOGENOM" id="CLU_2284155_0_0_1"/>
<dbReference type="EMBL" id="KN825275">
    <property type="protein sequence ID" value="KIK92492.1"/>
    <property type="molecule type" value="Genomic_DNA"/>
</dbReference>
<dbReference type="AlphaFoldDB" id="A0A0D0DI63"/>
<keyword evidence="1" id="KW-1133">Transmembrane helix</keyword>
<proteinExistence type="predicted"/>
<gene>
    <name evidence="3" type="ORF">PAXRUDRAFT_829912</name>
    <name evidence="2" type="ORF">PAXRUDRAFT_834881</name>
</gene>
<evidence type="ECO:0000313" key="4">
    <source>
        <dbReference type="Proteomes" id="UP000054538"/>
    </source>
</evidence>
<reference evidence="2 4" key="1">
    <citation type="submission" date="2014-04" db="EMBL/GenBank/DDBJ databases">
        <authorList>
            <consortium name="DOE Joint Genome Institute"/>
            <person name="Kuo A."/>
            <person name="Kohler A."/>
            <person name="Jargeat P."/>
            <person name="Nagy L.G."/>
            <person name="Floudas D."/>
            <person name="Copeland A."/>
            <person name="Barry K.W."/>
            <person name="Cichocki N."/>
            <person name="Veneault-Fourrey C."/>
            <person name="LaButti K."/>
            <person name="Lindquist E.A."/>
            <person name="Lipzen A."/>
            <person name="Lundell T."/>
            <person name="Morin E."/>
            <person name="Murat C."/>
            <person name="Sun H."/>
            <person name="Tunlid A."/>
            <person name="Henrissat B."/>
            <person name="Grigoriev I.V."/>
            <person name="Hibbett D.S."/>
            <person name="Martin F."/>
            <person name="Nordberg H.P."/>
            <person name="Cantor M.N."/>
            <person name="Hua S.X."/>
        </authorList>
    </citation>
    <scope>NUCLEOTIDE SEQUENCE [LARGE SCALE GENOMIC DNA]</scope>
    <source>
        <strain evidence="2 4">Ve08.2h10</strain>
    </source>
</reference>
<keyword evidence="1" id="KW-0472">Membrane</keyword>
<reference evidence="4" key="2">
    <citation type="submission" date="2015-01" db="EMBL/GenBank/DDBJ databases">
        <title>Evolutionary Origins and Diversification of the Mycorrhizal Mutualists.</title>
        <authorList>
            <consortium name="DOE Joint Genome Institute"/>
            <consortium name="Mycorrhizal Genomics Consortium"/>
            <person name="Kohler A."/>
            <person name="Kuo A."/>
            <person name="Nagy L.G."/>
            <person name="Floudas D."/>
            <person name="Copeland A."/>
            <person name="Barry K.W."/>
            <person name="Cichocki N."/>
            <person name="Veneault-Fourrey C."/>
            <person name="LaButti K."/>
            <person name="Lindquist E.A."/>
            <person name="Lipzen A."/>
            <person name="Lundell T."/>
            <person name="Morin E."/>
            <person name="Murat C."/>
            <person name="Riley R."/>
            <person name="Ohm R."/>
            <person name="Sun H."/>
            <person name="Tunlid A."/>
            <person name="Henrissat B."/>
            <person name="Grigoriev I.V."/>
            <person name="Hibbett D.S."/>
            <person name="Martin F."/>
        </authorList>
    </citation>
    <scope>NUCLEOTIDE SEQUENCE [LARGE SCALE GENOMIC DNA]</scope>
    <source>
        <strain evidence="4">Ve08.2h10</strain>
    </source>
</reference>
<protein>
    <submittedName>
        <fullName evidence="2">Uncharacterized protein</fullName>
    </submittedName>
</protein>
<evidence type="ECO:0000313" key="3">
    <source>
        <dbReference type="EMBL" id="KIK92492.1"/>
    </source>
</evidence>
<feature type="non-terminal residue" evidence="2">
    <location>
        <position position="1"/>
    </location>
</feature>
<keyword evidence="1" id="KW-0812">Transmembrane</keyword>